<feature type="compositionally biased region" description="Low complexity" evidence="2">
    <location>
        <begin position="135"/>
        <end position="152"/>
    </location>
</feature>
<proteinExistence type="predicted"/>
<organism evidence="3 4">
    <name type="scientific">Proteobacteria bacterium 228</name>
    <dbReference type="NCBI Taxonomy" id="2083153"/>
    <lineage>
        <taxon>Bacteria</taxon>
        <taxon>Pseudomonadati</taxon>
        <taxon>Pseudomonadota</taxon>
    </lineage>
</organism>
<keyword evidence="1" id="KW-0175">Coiled coil</keyword>
<dbReference type="AlphaFoldDB" id="A0A2S5KLX9"/>
<dbReference type="EMBL" id="PRLP01000087">
    <property type="protein sequence ID" value="PPC75539.1"/>
    <property type="molecule type" value="Genomic_DNA"/>
</dbReference>
<gene>
    <name evidence="3" type="ORF">C4K68_20105</name>
</gene>
<dbReference type="Pfam" id="PF09849">
    <property type="entry name" value="DUF2076"/>
    <property type="match status" value="1"/>
</dbReference>
<dbReference type="Proteomes" id="UP000238196">
    <property type="component" value="Unassembled WGS sequence"/>
</dbReference>
<name>A0A2S5KLX9_9PROT</name>
<feature type="region of interest" description="Disordered" evidence="2">
    <location>
        <begin position="223"/>
        <end position="281"/>
    </location>
</feature>
<dbReference type="OrthoDB" id="122910at2"/>
<feature type="compositionally biased region" description="Acidic residues" evidence="2">
    <location>
        <begin position="266"/>
        <end position="281"/>
    </location>
</feature>
<sequence>MNNDERQLIDGLFSRLKQAAQQSPVRDEEAEKVINSHLSEQGNAGYYMAQVLLVQEEALKRMEQQVKGLEEQSRQLNQQLAQASARSQSAGSQGGFLSSLFGLGGQSQSRPNDASWGQQNNAAPQASQWGRPVGSAPAQANAYQPQASQGYAPNPAFQQAQAAPAANAGRGFLGGALQTAAGVAGGVLLAESISSLFSHHSGLGGLAGGAAPTEEIVNIYNEAPGTTSTGLDSGGEYQNGWTDTSYNQGGNDWGSGLSDNQADFGGYDDGDMGGFDDDDFV</sequence>
<reference evidence="3 4" key="1">
    <citation type="submission" date="2018-02" db="EMBL/GenBank/DDBJ databases">
        <title>novel marine gammaproteobacteria from coastal saline agro ecosystem.</title>
        <authorList>
            <person name="Krishnan R."/>
            <person name="Ramesh Kumar N."/>
        </authorList>
    </citation>
    <scope>NUCLEOTIDE SEQUENCE [LARGE SCALE GENOMIC DNA]</scope>
    <source>
        <strain evidence="3 4">228</strain>
    </source>
</reference>
<dbReference type="InterPro" id="IPR018648">
    <property type="entry name" value="DUF2076"/>
</dbReference>
<feature type="compositionally biased region" description="Polar residues" evidence="2">
    <location>
        <begin position="239"/>
        <end position="250"/>
    </location>
</feature>
<evidence type="ECO:0000256" key="1">
    <source>
        <dbReference type="SAM" id="Coils"/>
    </source>
</evidence>
<feature type="region of interest" description="Disordered" evidence="2">
    <location>
        <begin position="101"/>
        <end position="152"/>
    </location>
</feature>
<protein>
    <submittedName>
        <fullName evidence="3">DUF2076 domain-containing protein</fullName>
    </submittedName>
</protein>
<comment type="caution">
    <text evidence="3">The sequence shown here is derived from an EMBL/GenBank/DDBJ whole genome shotgun (WGS) entry which is preliminary data.</text>
</comment>
<evidence type="ECO:0000313" key="4">
    <source>
        <dbReference type="Proteomes" id="UP000238196"/>
    </source>
</evidence>
<evidence type="ECO:0000313" key="3">
    <source>
        <dbReference type="EMBL" id="PPC75539.1"/>
    </source>
</evidence>
<accession>A0A2S5KLX9</accession>
<feature type="compositionally biased region" description="Polar residues" evidence="2">
    <location>
        <begin position="110"/>
        <end position="128"/>
    </location>
</feature>
<evidence type="ECO:0000256" key="2">
    <source>
        <dbReference type="SAM" id="MobiDB-lite"/>
    </source>
</evidence>
<feature type="coiled-coil region" evidence="1">
    <location>
        <begin position="52"/>
        <end position="86"/>
    </location>
</feature>